<reference evidence="2" key="1">
    <citation type="journal article" date="2014" name="Int. J. Syst. Evol. Microbiol.">
        <title>Complete genome sequence of Corynebacterium casei LMG S-19264T (=DSM 44701T), isolated from a smear-ripened cheese.</title>
        <authorList>
            <consortium name="US DOE Joint Genome Institute (JGI-PGF)"/>
            <person name="Walter F."/>
            <person name="Albersmeier A."/>
            <person name="Kalinowski J."/>
            <person name="Ruckert C."/>
        </authorList>
    </citation>
    <scope>NUCLEOTIDE SEQUENCE</scope>
    <source>
        <strain evidence="2">JCM 13919</strain>
    </source>
</reference>
<reference evidence="2" key="2">
    <citation type="submission" date="2020-09" db="EMBL/GenBank/DDBJ databases">
        <authorList>
            <person name="Sun Q."/>
            <person name="Ohkuma M."/>
        </authorList>
    </citation>
    <scope>NUCLEOTIDE SEQUENCE</scope>
    <source>
        <strain evidence="2">JCM 13919</strain>
    </source>
</reference>
<dbReference type="Pfam" id="PF14534">
    <property type="entry name" value="DUF4440"/>
    <property type="match status" value="1"/>
</dbReference>
<comment type="caution">
    <text evidence="2">The sequence shown here is derived from an EMBL/GenBank/DDBJ whole genome shotgun (WGS) entry which is preliminary data.</text>
</comment>
<keyword evidence="3" id="KW-1185">Reference proteome</keyword>
<dbReference type="RefSeq" id="WP_131776388.1">
    <property type="nucleotide sequence ID" value="NZ_BMOB01000007.1"/>
</dbReference>
<name>A0A917JYJ4_9GAMM</name>
<proteinExistence type="predicted"/>
<evidence type="ECO:0000259" key="1">
    <source>
        <dbReference type="Pfam" id="PF14534"/>
    </source>
</evidence>
<feature type="domain" description="DUF4440" evidence="1">
    <location>
        <begin position="11"/>
        <end position="110"/>
    </location>
</feature>
<dbReference type="EMBL" id="BMOB01000007">
    <property type="protein sequence ID" value="GGI88327.1"/>
    <property type="molecule type" value="Genomic_DNA"/>
</dbReference>
<dbReference type="AlphaFoldDB" id="A0A917JYJ4"/>
<dbReference type="Proteomes" id="UP000630149">
    <property type="component" value="Unassembled WGS sequence"/>
</dbReference>
<accession>A0A917JYJ4</accession>
<evidence type="ECO:0000313" key="2">
    <source>
        <dbReference type="EMBL" id="GGI88327.1"/>
    </source>
</evidence>
<dbReference type="OrthoDB" id="121974at2"/>
<sequence>MKKNLSDQIIQYEKWLIAKKKPVLVLQQLIDDDFMEMGQSGQIYNKNEVVAWLNRQSQSLREGFQFQVKQISEEVLLLTYLSRIKTQGADEAKHAFRSSIWRNQGEQWRMVFHQATPIPALT</sequence>
<dbReference type="InterPro" id="IPR027843">
    <property type="entry name" value="DUF4440"/>
</dbReference>
<dbReference type="Gene3D" id="3.10.450.50">
    <property type="match status" value="1"/>
</dbReference>
<organism evidence="2 3">
    <name type="scientific">Legionella impletisoli</name>
    <dbReference type="NCBI Taxonomy" id="343510"/>
    <lineage>
        <taxon>Bacteria</taxon>
        <taxon>Pseudomonadati</taxon>
        <taxon>Pseudomonadota</taxon>
        <taxon>Gammaproteobacteria</taxon>
        <taxon>Legionellales</taxon>
        <taxon>Legionellaceae</taxon>
        <taxon>Legionella</taxon>
    </lineage>
</organism>
<dbReference type="SUPFAM" id="SSF54427">
    <property type="entry name" value="NTF2-like"/>
    <property type="match status" value="1"/>
</dbReference>
<gene>
    <name evidence="2" type="ORF">GCM10007966_16380</name>
</gene>
<protein>
    <recommendedName>
        <fullName evidence="1">DUF4440 domain-containing protein</fullName>
    </recommendedName>
</protein>
<dbReference type="InterPro" id="IPR032710">
    <property type="entry name" value="NTF2-like_dom_sf"/>
</dbReference>
<evidence type="ECO:0000313" key="3">
    <source>
        <dbReference type="Proteomes" id="UP000630149"/>
    </source>
</evidence>